<dbReference type="InterPro" id="IPR002505">
    <property type="entry name" value="PTA_PTB"/>
</dbReference>
<evidence type="ECO:0000256" key="4">
    <source>
        <dbReference type="ARBA" id="ARBA00023268"/>
    </source>
</evidence>
<dbReference type="SMART" id="SM00919">
    <property type="entry name" value="Malic_M"/>
    <property type="match status" value="1"/>
</dbReference>
<dbReference type="InterPro" id="IPR045213">
    <property type="entry name" value="Malic_NAD-bd_bact_type"/>
</dbReference>
<dbReference type="GO" id="GO:0004473">
    <property type="term" value="F:malate dehydrogenase (decarboxylating) (NADP+) activity"/>
    <property type="evidence" value="ECO:0007669"/>
    <property type="project" value="UniProtKB-EC"/>
</dbReference>
<comment type="similarity">
    <text evidence="2">In the C-terminal section; belongs to the phosphate acetyltransferase and butyryltransferase family.</text>
</comment>
<dbReference type="EMBL" id="JBHRSB010000005">
    <property type="protein sequence ID" value="MFC3001909.1"/>
    <property type="molecule type" value="Genomic_DNA"/>
</dbReference>
<protein>
    <submittedName>
        <fullName evidence="7">NADP-dependent malic enzyme</fullName>
        <ecNumber evidence="7">1.1.1.40</ecNumber>
    </submittedName>
</protein>
<dbReference type="InterPro" id="IPR012188">
    <property type="entry name" value="ME_PTA"/>
</dbReference>
<evidence type="ECO:0000259" key="5">
    <source>
        <dbReference type="SMART" id="SM00919"/>
    </source>
</evidence>
<feature type="domain" description="Malic enzyme NAD-binding" evidence="5">
    <location>
        <begin position="163"/>
        <end position="399"/>
    </location>
</feature>
<dbReference type="InterPro" id="IPR012301">
    <property type="entry name" value="Malic_N_dom"/>
</dbReference>
<dbReference type="EC" id="1.1.1.40" evidence="7"/>
<evidence type="ECO:0000313" key="7">
    <source>
        <dbReference type="EMBL" id="MFC3001909.1"/>
    </source>
</evidence>
<dbReference type="PANTHER" id="PTHR43237">
    <property type="entry name" value="NADP-DEPENDENT MALIC ENZYME"/>
    <property type="match status" value="1"/>
</dbReference>
<evidence type="ECO:0000313" key="8">
    <source>
        <dbReference type="Proteomes" id="UP001595420"/>
    </source>
</evidence>
<dbReference type="Pfam" id="PF00390">
    <property type="entry name" value="malic"/>
    <property type="match status" value="1"/>
</dbReference>
<proteinExistence type="inferred from homology"/>
<keyword evidence="8" id="KW-1185">Reference proteome</keyword>
<comment type="caution">
    <text evidence="7">The sequence shown here is derived from an EMBL/GenBank/DDBJ whole genome shotgun (WGS) entry which is preliminary data.</text>
</comment>
<dbReference type="Pfam" id="PF01515">
    <property type="entry name" value="PTA_PTB"/>
    <property type="match status" value="1"/>
</dbReference>
<dbReference type="Proteomes" id="UP001595420">
    <property type="component" value="Unassembled WGS sequence"/>
</dbReference>
<dbReference type="PIRSF" id="PIRSF036684">
    <property type="entry name" value="ME_PTA"/>
    <property type="match status" value="1"/>
</dbReference>
<dbReference type="RefSeq" id="WP_216837974.1">
    <property type="nucleotide sequence ID" value="NZ_JAFNJS010000005.1"/>
</dbReference>
<evidence type="ECO:0000259" key="6">
    <source>
        <dbReference type="SMART" id="SM01274"/>
    </source>
</evidence>
<comment type="similarity">
    <text evidence="1">In the N-terminal section; belongs to the malic enzymes family.</text>
</comment>
<keyword evidence="4" id="KW-0511">Multifunctional enzyme</keyword>
<dbReference type="CDD" id="cd05311">
    <property type="entry name" value="NAD_bind_2_malic_enz"/>
    <property type="match status" value="1"/>
</dbReference>
<reference evidence="8" key="1">
    <citation type="journal article" date="2019" name="Int. J. Syst. Evol. Microbiol.">
        <title>The Global Catalogue of Microorganisms (GCM) 10K type strain sequencing project: providing services to taxonomists for standard genome sequencing and annotation.</title>
        <authorList>
            <consortium name="The Broad Institute Genomics Platform"/>
            <consortium name="The Broad Institute Genome Sequencing Center for Infectious Disease"/>
            <person name="Wu L."/>
            <person name="Ma J."/>
        </authorList>
    </citation>
    <scope>NUCLEOTIDE SEQUENCE [LARGE SCALE GENOMIC DNA]</scope>
    <source>
        <strain evidence="8">CGMCC 1.16855</strain>
    </source>
</reference>
<feature type="domain" description="Malic enzyme N-terminal" evidence="6">
    <location>
        <begin position="18"/>
        <end position="151"/>
    </location>
</feature>
<dbReference type="InterPro" id="IPR051674">
    <property type="entry name" value="Malate_Decarboxylase"/>
</dbReference>
<accession>A0ABV7BXT5</accession>
<sequence>MDEDFRRAALDYHRLPRPGKLSVEPTKRMATQRDLGLAYSPGVAAACEEIAKDPDAAWDYTARGNMVAVITNGTAVLGLGAIGALASKPVMEGKAVLFKKFAGIDSIDLEVEQRDPQKFIEAVAALEPSFGAINLEDIKAPECFEIERSLRARMNIPVFHDDQHGTAIIVAAAVRNGLLLQGKKLADVKLVNTGGGAAAIACLDLLVAMGLTRENVTICDIDGVVWKGRPNTDPFKAAYAQETEARRLEEVLPGADVFLGLSAPRILKAEWLPMLAPRPLVLALANPEPEILPEAVRAVRPDAIVATGRTDYPNQVNNVLCFPFIFRGALDVGATTINEDMKVAAANAIAALARMEASEVVAAAYGGNAPTFGPDYIIPKPFDPRLILEIAPAVAKAAMDSGVARRPITDMPKYRQELERFVFRSGNLMRPIFEAARKRPARIVYAEGEDERVLRAVQTVLDDGLAEPILIGRRDVIEAKCAAMGLRMNFDESVRVLDPAADEAVFGPLAALYKAKVGRKGIPPDAAARRVGNRPTVAAALLLEAGLADGCLCGGSGDWFRHWHHAYDVIGKRAEVARVYALSALIVPNGHLFFVDTHLTVDPTAAQIVDMTLLAAEQIRAFGLTPKAALLSHSSFGASGAPSARKMRDALRLLRETSPDFEVDGEMHADAALVQAIRDRAVADSPLTDAANLLVMPTLDAANISFNLLKAAGEGLQVGPMLLGMAKPIHVLVPSVTARGIVNMTALAAAQSNGMLPGV</sequence>
<gene>
    <name evidence="7" type="ORF">ACFOD3_18545</name>
</gene>
<evidence type="ECO:0000256" key="3">
    <source>
        <dbReference type="ARBA" id="ARBA00023002"/>
    </source>
</evidence>
<dbReference type="Pfam" id="PF03949">
    <property type="entry name" value="Malic_M"/>
    <property type="match status" value="1"/>
</dbReference>
<keyword evidence="3 7" id="KW-0560">Oxidoreductase</keyword>
<name>A0ABV7BXT5_9PROT</name>
<dbReference type="SMART" id="SM01274">
    <property type="entry name" value="malic"/>
    <property type="match status" value="1"/>
</dbReference>
<dbReference type="InterPro" id="IPR012302">
    <property type="entry name" value="Malic_NAD-bd"/>
</dbReference>
<dbReference type="PANTHER" id="PTHR43237:SF4">
    <property type="entry name" value="NADP-DEPENDENT MALIC ENZYME"/>
    <property type="match status" value="1"/>
</dbReference>
<organism evidence="7 8">
    <name type="scientific">Falsiroseomonas tokyonensis</name>
    <dbReference type="NCBI Taxonomy" id="430521"/>
    <lineage>
        <taxon>Bacteria</taxon>
        <taxon>Pseudomonadati</taxon>
        <taxon>Pseudomonadota</taxon>
        <taxon>Alphaproteobacteria</taxon>
        <taxon>Acetobacterales</taxon>
        <taxon>Roseomonadaceae</taxon>
        <taxon>Falsiroseomonas</taxon>
    </lineage>
</organism>
<evidence type="ECO:0000256" key="2">
    <source>
        <dbReference type="ARBA" id="ARBA00008756"/>
    </source>
</evidence>
<evidence type="ECO:0000256" key="1">
    <source>
        <dbReference type="ARBA" id="ARBA00007686"/>
    </source>
</evidence>